<proteinExistence type="predicted"/>
<evidence type="ECO:0000313" key="4">
    <source>
        <dbReference type="Proteomes" id="UP000326396"/>
    </source>
</evidence>
<dbReference type="SUPFAM" id="SSF48371">
    <property type="entry name" value="ARM repeat"/>
    <property type="match status" value="1"/>
</dbReference>
<gene>
    <name evidence="3" type="ORF">E3N88_10971</name>
</gene>
<dbReference type="PANTHER" id="PTHR46087:SF9">
    <property type="entry name" value="ARM REPEAT SUPERFAMILY PROTEIN"/>
    <property type="match status" value="1"/>
</dbReference>
<dbReference type="OrthoDB" id="19232at2759"/>
<dbReference type="SUPFAM" id="SSF53098">
    <property type="entry name" value="Ribonuclease H-like"/>
    <property type="match status" value="1"/>
</dbReference>
<dbReference type="PANTHER" id="PTHR46087">
    <property type="entry name" value="PUTATIVE, EXPRESSED-RELATED"/>
    <property type="match status" value="1"/>
</dbReference>
<dbReference type="InterPro" id="IPR055296">
    <property type="entry name" value="SRL2-like"/>
</dbReference>
<evidence type="ECO:0000256" key="1">
    <source>
        <dbReference type="SAM" id="MobiDB-lite"/>
    </source>
</evidence>
<comment type="caution">
    <text evidence="3">The sequence shown here is derived from an EMBL/GenBank/DDBJ whole genome shotgun (WGS) entry which is preliminary data.</text>
</comment>
<feature type="region of interest" description="Disordered" evidence="1">
    <location>
        <begin position="1249"/>
        <end position="1286"/>
    </location>
</feature>
<keyword evidence="4" id="KW-1185">Reference proteome</keyword>
<protein>
    <recommendedName>
        <fullName evidence="2">HAT C-terminal dimerisation domain-containing protein</fullName>
    </recommendedName>
</protein>
<feature type="compositionally biased region" description="Low complexity" evidence="1">
    <location>
        <begin position="1255"/>
        <end position="1267"/>
    </location>
</feature>
<sequence length="1286" mass="144383">MDGSHSSVGQGSNTEPSFVRIIEHNRNPEIWCNWDLVELSDGSIKARCKFCGIYLGKESNSNLNLKKHITKSFCKALKKDPESQQTQMDFQGGIFNYDLDRVRDRMAKFVIQEALSFSHFDNPRLTNMIRETLQPRYTHSRKRHMAYRKFCKETGRVALGANWDVPHRWNSTCLMLENEIYDGLDIHEIYPSFSTEAKNAFTNNLKSMYDFYLIKYGSNIHTPTPGSSSSSSASRARDPMVNLLNTVRNVTAKRQRGNTPSSELGRYSGTDYSSDMTAESYRNFDILAWWKAKESEFPILAAMARDLLTVQASTVASESAFSLGGRVLSLRRTKLTPESVEMQVVPACGTLCCLCPGLRTRSRQPLKRYKRLIADIFPNSPDEEPNDRKIGKLCEYAVRNPLRIPKINATLERRCYKELRNQNFQGARIVMHIYRKLLISCKDQTPLFASSLLTIMHTLLDETRQDEMQIIGCQTLFDFVNNQKDGTYMFNLEKFIPKLCQLSQEVGKDERVEPLRSAGLQALSAMVWFMGRYSYMSPGFDNIVSVVLENYGASGKDTYSQNQNRWVQEVLKNERNISPNGLMKVPSWREIVNEKGEVNVKPEDAKSPCFWSRVCLHNMAKLAKEATTMRRILESLFRCFDNENLWPASHGVAFPVLKDMQTIIDKSGENMHFLLSVLVKHLDHKNVLKRPIMQLDILEVITSLARETKIKPSVAIVSAINDIVRHLRRSIRLSSTDANLGAEVIKWNRKFQESVDECLMELTSKVGDSSPIFDIMAAMLENISPVKIIAQTTVAAVYRTAQVIASLPHIAYNNKARTLLMQAFPEALFHQLLPAMVHQDNETRIGAHRIFSVVLVPSSVYPRSSADVAFDRINIPRSLSRNVSAFSSSAALLQKMKKDKSTIGKEKGHNEGEQKINSGGMINRIKSSYSRTYSIKIPVSQVGKNDNEADTLRLSSHQISILLSSIWAQSISPDNTPKNYEAIAHTYSLVLVFSRGKNSSREVLIRSFQLAFSLLNISLSEGGSLAPSRRRSLYTLATSMIIISGKAFGIVPLVPLAKATLADKMVDPYLCLVDDCKLTVRSGSYQTENGYGSKEDNRAALKSLSEIKLTQEQSAESLAAGIVKHLETAIGTEITSIEEELLNRFVPDDVCPMNYGSVEILLNQGRTKDEVASLCSFNDDISKLNSEMTPKMSDLLSVDQFLESVMESAQQVGRMSVCNAPSMSFMELTNVMNMQRTEYQNIEAQSAGNPLMGQSAAPTSSPDAPSSFRLPPASPYDNFLKAAKNP</sequence>
<dbReference type="GO" id="GO:0046983">
    <property type="term" value="F:protein dimerization activity"/>
    <property type="evidence" value="ECO:0007669"/>
    <property type="project" value="InterPro"/>
</dbReference>
<dbReference type="InterPro" id="IPR012337">
    <property type="entry name" value="RNaseH-like_sf"/>
</dbReference>
<dbReference type="Pfam" id="PF05699">
    <property type="entry name" value="Dimer_Tnp_hAT"/>
    <property type="match status" value="1"/>
</dbReference>
<dbReference type="InterPro" id="IPR049152">
    <property type="entry name" value="EFR3-like_ARM"/>
</dbReference>
<dbReference type="Pfam" id="PF21052">
    <property type="entry name" value="EFR3_ARM"/>
    <property type="match status" value="1"/>
</dbReference>
<organism evidence="3 4">
    <name type="scientific">Mikania micrantha</name>
    <name type="common">bitter vine</name>
    <dbReference type="NCBI Taxonomy" id="192012"/>
    <lineage>
        <taxon>Eukaryota</taxon>
        <taxon>Viridiplantae</taxon>
        <taxon>Streptophyta</taxon>
        <taxon>Embryophyta</taxon>
        <taxon>Tracheophyta</taxon>
        <taxon>Spermatophyta</taxon>
        <taxon>Magnoliopsida</taxon>
        <taxon>eudicotyledons</taxon>
        <taxon>Gunneridae</taxon>
        <taxon>Pentapetalae</taxon>
        <taxon>asterids</taxon>
        <taxon>campanulids</taxon>
        <taxon>Asterales</taxon>
        <taxon>Asteraceae</taxon>
        <taxon>Asteroideae</taxon>
        <taxon>Heliantheae alliance</taxon>
        <taxon>Eupatorieae</taxon>
        <taxon>Mikania</taxon>
    </lineage>
</organism>
<dbReference type="InterPro" id="IPR016024">
    <property type="entry name" value="ARM-type_fold"/>
</dbReference>
<evidence type="ECO:0000259" key="2">
    <source>
        <dbReference type="Pfam" id="PF05699"/>
    </source>
</evidence>
<dbReference type="Proteomes" id="UP000326396">
    <property type="component" value="Linkage Group LG13"/>
</dbReference>
<name>A0A5N6PC46_9ASTR</name>
<accession>A0A5N6PC46</accession>
<reference evidence="3 4" key="1">
    <citation type="submission" date="2019-05" db="EMBL/GenBank/DDBJ databases">
        <title>Mikania micrantha, genome provides insights into the molecular mechanism of rapid growth.</title>
        <authorList>
            <person name="Liu B."/>
        </authorList>
    </citation>
    <scope>NUCLEOTIDE SEQUENCE [LARGE SCALE GENOMIC DNA]</scope>
    <source>
        <strain evidence="3">NLD-2019</strain>
        <tissue evidence="3">Leaf</tissue>
    </source>
</reference>
<evidence type="ECO:0000313" key="3">
    <source>
        <dbReference type="EMBL" id="KAD6119700.1"/>
    </source>
</evidence>
<dbReference type="EMBL" id="SZYD01000005">
    <property type="protein sequence ID" value="KAD6119700.1"/>
    <property type="molecule type" value="Genomic_DNA"/>
</dbReference>
<feature type="domain" description="HAT C-terminal dimerisation" evidence="2">
    <location>
        <begin position="278"/>
        <end position="344"/>
    </location>
</feature>
<dbReference type="InterPro" id="IPR008906">
    <property type="entry name" value="HATC_C_dom"/>
</dbReference>